<feature type="domain" description="DUF3696" evidence="1">
    <location>
        <begin position="380"/>
        <end position="418"/>
    </location>
</feature>
<dbReference type="PIRSF" id="PIRSF034888">
    <property type="entry name" value="P-loop_UCP034888"/>
    <property type="match status" value="1"/>
</dbReference>
<dbReference type="InterPro" id="IPR022532">
    <property type="entry name" value="DUF3696"/>
</dbReference>
<dbReference type="RefSeq" id="WP_187475305.1">
    <property type="nucleotide sequence ID" value="NZ_CP060693.1"/>
</dbReference>
<dbReference type="EMBL" id="CP060693">
    <property type="protein sequence ID" value="QNM91272.1"/>
    <property type="molecule type" value="Genomic_DNA"/>
</dbReference>
<organism evidence="3 4">
    <name type="scientific">Aliarcobacter cryaerophilus</name>
    <dbReference type="NCBI Taxonomy" id="28198"/>
    <lineage>
        <taxon>Bacteria</taxon>
        <taxon>Pseudomonadati</taxon>
        <taxon>Campylobacterota</taxon>
        <taxon>Epsilonproteobacteria</taxon>
        <taxon>Campylobacterales</taxon>
        <taxon>Arcobacteraceae</taxon>
        <taxon>Aliarcobacter</taxon>
    </lineage>
</organism>
<dbReference type="InterPro" id="IPR051396">
    <property type="entry name" value="Bact_Antivir_Def_Nuclease"/>
</dbReference>
<dbReference type="InterPro" id="IPR027417">
    <property type="entry name" value="P-loop_NTPase"/>
</dbReference>
<dbReference type="InterPro" id="IPR014592">
    <property type="entry name" value="P-loop_UCP034888"/>
</dbReference>
<gene>
    <name evidence="3" type="ORF">HOO34_09040</name>
</gene>
<feature type="domain" description="ATPase AAA-type core" evidence="2">
    <location>
        <begin position="22"/>
        <end position="318"/>
    </location>
</feature>
<name>A0A7G9LRM3_9BACT</name>
<dbReference type="SUPFAM" id="SSF52540">
    <property type="entry name" value="P-loop containing nucleoside triphosphate hydrolases"/>
    <property type="match status" value="1"/>
</dbReference>
<proteinExistence type="predicted"/>
<dbReference type="AlphaFoldDB" id="A0A7G9LRM3"/>
<reference evidence="3 4" key="1">
    <citation type="journal article" date="2020" name="Front. Microbiol.">
        <title>Genomic Analysis and Antimicrobial Resistance of Aliarcobacter cryaerophilus Strains From German Water Poultry.</title>
        <authorList>
            <person name="Muller E."/>
            <person name="Hotzel H."/>
            <person name="Ahlers C."/>
            <person name="Hanel I."/>
            <person name="Tomaso H."/>
            <person name="Abdel-Glil M.Y."/>
        </authorList>
    </citation>
    <scope>NUCLEOTIDE SEQUENCE [LARGE SCALE GENOMIC DNA]</scope>
    <source>
        <strain evidence="3 4">16CS1285-4</strain>
    </source>
</reference>
<accession>A0A7G9LRM3</accession>
<dbReference type="Pfam" id="PF13304">
    <property type="entry name" value="AAA_21"/>
    <property type="match status" value="1"/>
</dbReference>
<dbReference type="Pfam" id="PF12476">
    <property type="entry name" value="DUF3696"/>
    <property type="match status" value="1"/>
</dbReference>
<dbReference type="GO" id="GO:0005524">
    <property type="term" value="F:ATP binding"/>
    <property type="evidence" value="ECO:0007669"/>
    <property type="project" value="InterPro"/>
</dbReference>
<dbReference type="PANTHER" id="PTHR43581:SF2">
    <property type="entry name" value="EXCINUCLEASE ATPASE SUBUNIT"/>
    <property type="match status" value="1"/>
</dbReference>
<evidence type="ECO:0000313" key="4">
    <source>
        <dbReference type="Proteomes" id="UP000515842"/>
    </source>
</evidence>
<dbReference type="Gene3D" id="3.40.50.300">
    <property type="entry name" value="P-loop containing nucleotide triphosphate hydrolases"/>
    <property type="match status" value="1"/>
</dbReference>
<evidence type="ECO:0000259" key="2">
    <source>
        <dbReference type="Pfam" id="PF13304"/>
    </source>
</evidence>
<evidence type="ECO:0000313" key="3">
    <source>
        <dbReference type="EMBL" id="QNM91272.1"/>
    </source>
</evidence>
<protein>
    <submittedName>
        <fullName evidence="3">DUF3696 domain-containing protein</fullName>
    </submittedName>
</protein>
<evidence type="ECO:0000259" key="1">
    <source>
        <dbReference type="Pfam" id="PF12476"/>
    </source>
</evidence>
<dbReference type="InterPro" id="IPR003959">
    <property type="entry name" value="ATPase_AAA_core"/>
</dbReference>
<sequence length="419" mass="49067">MKKIRIKNFKSFEDEDIYFEKLTVLTGGNGVGKSTVIQSLLILLQSFNKKDAGIIPNRYYLNDYYCELGSSEKLLYKDANEDYIYFTFYDKNDNYSLFKFEKDKKDKNIFNLIDLIKDKDHLLENKSLNFLKYFEFIGADRFGPRTFHHTDSNYFRINVGKYGEYTTLVLNMYKDEILDIDLPKNLKKASLLTHVNYWLERIFGFVQVDTDFIDEANIAILKIKNDYNGDYHTPVNMPYGISYVLPIIVSCLVRLIDKEKLFDNYKKEEDSESEVIVIENPEAHLHPSAQSMIGIFLSYIAEKNIQIIVETHSDHVLNGIRKAIKSKIINHKEVVVNFFELKRSDEGVIRSTSPKENIKIYDHEGTVIHEIPDMVISMEINNNINHTIVNLIEINEQGELEEWPQGFFDQFEKDMMELL</sequence>
<dbReference type="PANTHER" id="PTHR43581">
    <property type="entry name" value="ATP/GTP PHOSPHATASE"/>
    <property type="match status" value="1"/>
</dbReference>
<dbReference type="Proteomes" id="UP000515842">
    <property type="component" value="Chromosome"/>
</dbReference>
<dbReference type="GO" id="GO:0016887">
    <property type="term" value="F:ATP hydrolysis activity"/>
    <property type="evidence" value="ECO:0007669"/>
    <property type="project" value="InterPro"/>
</dbReference>